<evidence type="ECO:0000313" key="2">
    <source>
        <dbReference type="Proteomes" id="UP000473014"/>
    </source>
</evidence>
<evidence type="ECO:0000313" key="1">
    <source>
        <dbReference type="EMBL" id="MTE17674.1"/>
    </source>
</evidence>
<dbReference type="RefSeq" id="WP_155069276.1">
    <property type="nucleotide sequence ID" value="NZ_WIXO01000001.1"/>
</dbReference>
<reference evidence="1 2" key="1">
    <citation type="submission" date="2019-11" db="EMBL/GenBank/DDBJ databases">
        <authorList>
            <person name="Yuan L."/>
        </authorList>
    </citation>
    <scope>NUCLEOTIDE SEQUENCE [LARGE SCALE GENOMIC DNA]</scope>
    <source>
        <strain evidence="1 2">TRM43335</strain>
    </source>
</reference>
<dbReference type="EMBL" id="WIXO01000001">
    <property type="protein sequence ID" value="MTE17674.1"/>
    <property type="molecule type" value="Genomic_DNA"/>
</dbReference>
<gene>
    <name evidence="1" type="ORF">F0L17_00710</name>
</gene>
<keyword evidence="2" id="KW-1185">Reference proteome</keyword>
<name>A0A6G2B624_9ACTN</name>
<sequence>MLRSYYGPRLDDGTPAGTIARVIACAHESEPLSLYLARLREHVDRQLRELLDVCAHSQAPVERVAAVMDGMILASTAERRSGIATIAIRDVAKTLTLATR</sequence>
<comment type="caution">
    <text evidence="1">The sequence shown here is derived from an EMBL/GenBank/DDBJ whole genome shotgun (WGS) entry which is preliminary data.</text>
</comment>
<organism evidence="1 2">
    <name type="scientific">Streptomyces taklimakanensis</name>
    <dbReference type="NCBI Taxonomy" id="2569853"/>
    <lineage>
        <taxon>Bacteria</taxon>
        <taxon>Bacillati</taxon>
        <taxon>Actinomycetota</taxon>
        <taxon>Actinomycetes</taxon>
        <taxon>Kitasatosporales</taxon>
        <taxon>Streptomycetaceae</taxon>
        <taxon>Streptomyces</taxon>
    </lineage>
</organism>
<dbReference type="AlphaFoldDB" id="A0A6G2B624"/>
<dbReference type="Proteomes" id="UP000473014">
    <property type="component" value="Unassembled WGS sequence"/>
</dbReference>
<proteinExistence type="predicted"/>
<accession>A0A6G2B624</accession>
<evidence type="ECO:0008006" key="3">
    <source>
        <dbReference type="Google" id="ProtNLM"/>
    </source>
</evidence>
<protein>
    <recommendedName>
        <fullName evidence="3">TetR family transcriptional regulator</fullName>
    </recommendedName>
</protein>